<sequence length="128" mass="14158">MVSGEGGQGPDSVRDLRIWQEEMDVVEHVYRLTAEWPKAEVYGLTSQARRAAVSIPANIAEGAGRGSPAELVRFSRIALGSAYELHTLVELSIRLQLTPLPTASPLLSTLNVLTKRLNRFIQYQEAKK</sequence>
<name>Q1IZQ0_DEIGD</name>
<gene>
    <name evidence="1" type="ordered locus">Dgeo_0984</name>
</gene>
<dbReference type="STRING" id="319795.Dgeo_0984"/>
<dbReference type="Gene3D" id="1.20.1440.60">
    <property type="entry name" value="23S rRNA-intervening sequence"/>
    <property type="match status" value="1"/>
</dbReference>
<accession>Q1IZQ0</accession>
<dbReference type="HOGENOM" id="CLU_129874_0_6_0"/>
<dbReference type="PANTHER" id="PTHR38471:SF2">
    <property type="entry name" value="FOUR HELIX BUNDLE PROTEIN"/>
    <property type="match status" value="1"/>
</dbReference>
<dbReference type="InterPro" id="IPR012657">
    <property type="entry name" value="23S_rRNA-intervening_sequence"/>
</dbReference>
<evidence type="ECO:0000313" key="1">
    <source>
        <dbReference type="EMBL" id="ABF45284.1"/>
    </source>
</evidence>
<dbReference type="EMBL" id="CP000359">
    <property type="protein sequence ID" value="ABF45284.1"/>
    <property type="molecule type" value="Genomic_DNA"/>
</dbReference>
<proteinExistence type="predicted"/>
<dbReference type="Pfam" id="PF05635">
    <property type="entry name" value="23S_rRNA_IVP"/>
    <property type="match status" value="1"/>
</dbReference>
<keyword evidence="2" id="KW-1185">Reference proteome</keyword>
<dbReference type="CDD" id="cd16377">
    <property type="entry name" value="23S_rRNA_IVP_like"/>
    <property type="match status" value="1"/>
</dbReference>
<dbReference type="InterPro" id="IPR036583">
    <property type="entry name" value="23S_rRNA_IVS_sf"/>
</dbReference>
<dbReference type="NCBIfam" id="TIGR02436">
    <property type="entry name" value="four helix bundle protein"/>
    <property type="match status" value="1"/>
</dbReference>
<protein>
    <submittedName>
        <fullName evidence="1">23S rRNA gene intervening family protein</fullName>
    </submittedName>
</protein>
<dbReference type="AlphaFoldDB" id="Q1IZQ0"/>
<organism evidence="1 2">
    <name type="scientific">Deinococcus geothermalis (strain DSM 11300 / CIP 105573 / AG-3a)</name>
    <dbReference type="NCBI Taxonomy" id="319795"/>
    <lineage>
        <taxon>Bacteria</taxon>
        <taxon>Thermotogati</taxon>
        <taxon>Deinococcota</taxon>
        <taxon>Deinococci</taxon>
        <taxon>Deinococcales</taxon>
        <taxon>Deinococcaceae</taxon>
        <taxon>Deinococcus</taxon>
    </lineage>
</organism>
<dbReference type="KEGG" id="dge:Dgeo_0984"/>
<dbReference type="eggNOG" id="ENOG5032YWC">
    <property type="taxonomic scope" value="Bacteria"/>
</dbReference>
<dbReference type="PANTHER" id="PTHR38471">
    <property type="entry name" value="FOUR HELIX BUNDLE PROTEIN"/>
    <property type="match status" value="1"/>
</dbReference>
<dbReference type="SUPFAM" id="SSF158446">
    <property type="entry name" value="IVS-encoded protein-like"/>
    <property type="match status" value="1"/>
</dbReference>
<evidence type="ECO:0000313" key="2">
    <source>
        <dbReference type="Proteomes" id="UP000002431"/>
    </source>
</evidence>
<dbReference type="Proteomes" id="UP000002431">
    <property type="component" value="Chromosome"/>
</dbReference>
<reference evidence="1" key="1">
    <citation type="submission" date="2006-04" db="EMBL/GenBank/DDBJ databases">
        <title>Complete sequence of chromosome of Deinococcus geothermalis DSM 11300.</title>
        <authorList>
            <consortium name="US DOE Joint Genome Institute"/>
            <person name="Copeland A."/>
            <person name="Lucas S."/>
            <person name="Lapidus A."/>
            <person name="Barry K."/>
            <person name="Detter J.C."/>
            <person name="Glavina del Rio T."/>
            <person name="Hammon N."/>
            <person name="Israni S."/>
            <person name="Dalin E."/>
            <person name="Tice H."/>
            <person name="Pitluck S."/>
            <person name="Brettin T."/>
            <person name="Bruce D."/>
            <person name="Han C."/>
            <person name="Tapia R."/>
            <person name="Saunders E."/>
            <person name="Gilna P."/>
            <person name="Schmutz J."/>
            <person name="Larimer F."/>
            <person name="Land M."/>
            <person name="Hauser L."/>
            <person name="Kyrpides N."/>
            <person name="Kim E."/>
            <person name="Daly M.J."/>
            <person name="Fredrickson J.K."/>
            <person name="Makarova K.S."/>
            <person name="Gaidamakova E.K."/>
            <person name="Zhai M."/>
            <person name="Richardson P."/>
        </authorList>
    </citation>
    <scope>NUCLEOTIDE SEQUENCE</scope>
    <source>
        <strain evidence="1">DSM 11300</strain>
    </source>
</reference>